<accession>A0A4Y1QPY5</accession>
<proteinExistence type="inferred from homology"/>
<dbReference type="InterPro" id="IPR023213">
    <property type="entry name" value="CAT-like_dom_sf"/>
</dbReference>
<gene>
    <name evidence="4" type="ORF">Prudu_002074</name>
</gene>
<reference evidence="4" key="1">
    <citation type="journal article" date="2019" name="Science">
        <title>Mutation of a bHLH transcription factor allowed almond domestication.</title>
        <authorList>
            <person name="Sanchez-Perez R."/>
            <person name="Pavan S."/>
            <person name="Mazzeo R."/>
            <person name="Moldovan C."/>
            <person name="Aiese Cigliano R."/>
            <person name="Del Cueto J."/>
            <person name="Ricciardi F."/>
            <person name="Lotti C."/>
            <person name="Ricciardi L."/>
            <person name="Dicenta F."/>
            <person name="Lopez-Marques R.L."/>
            <person name="Lindberg Moller B."/>
        </authorList>
    </citation>
    <scope>NUCLEOTIDE SEQUENCE</scope>
</reference>
<keyword evidence="2 4" id="KW-0808">Transferase</keyword>
<dbReference type="Pfam" id="PF02458">
    <property type="entry name" value="Transferase"/>
    <property type="match status" value="1"/>
</dbReference>
<dbReference type="GO" id="GO:0016746">
    <property type="term" value="F:acyltransferase activity"/>
    <property type="evidence" value="ECO:0007669"/>
    <property type="project" value="UniProtKB-KW"/>
</dbReference>
<evidence type="ECO:0000256" key="3">
    <source>
        <dbReference type="ARBA" id="ARBA00023315"/>
    </source>
</evidence>
<sequence>MKMKIEIVSKDNCKPSIPTPHHLKSYRLSLLDQISPIFYVPVVLFYSAPEDIDDDMTIFYKLKKSLSETLTCFYPLAGRIEGNTSADCEDGDVVFT</sequence>
<name>A0A4Y1QPY5_PRUDU</name>
<protein>
    <submittedName>
        <fullName evidence="4">HXXXD-type acyl-transferase family protein</fullName>
    </submittedName>
</protein>
<dbReference type="EMBL" id="AP019297">
    <property type="protein sequence ID" value="BBG93920.1"/>
    <property type="molecule type" value="Genomic_DNA"/>
</dbReference>
<dbReference type="PANTHER" id="PTHR31623:SF79">
    <property type="entry name" value="SALUTARIDINOL 7-O-ACETYLTRANSFERASE"/>
    <property type="match status" value="1"/>
</dbReference>
<organism evidence="4">
    <name type="scientific">Prunus dulcis</name>
    <name type="common">Almond</name>
    <name type="synonym">Amygdalus dulcis</name>
    <dbReference type="NCBI Taxonomy" id="3755"/>
    <lineage>
        <taxon>Eukaryota</taxon>
        <taxon>Viridiplantae</taxon>
        <taxon>Streptophyta</taxon>
        <taxon>Embryophyta</taxon>
        <taxon>Tracheophyta</taxon>
        <taxon>Spermatophyta</taxon>
        <taxon>Magnoliopsida</taxon>
        <taxon>eudicotyledons</taxon>
        <taxon>Gunneridae</taxon>
        <taxon>Pentapetalae</taxon>
        <taxon>rosids</taxon>
        <taxon>fabids</taxon>
        <taxon>Rosales</taxon>
        <taxon>Rosaceae</taxon>
        <taxon>Amygdaloideae</taxon>
        <taxon>Amygdaleae</taxon>
        <taxon>Prunus</taxon>
    </lineage>
</organism>
<dbReference type="PANTHER" id="PTHR31623">
    <property type="entry name" value="F21J9.9"/>
    <property type="match status" value="1"/>
</dbReference>
<keyword evidence="3" id="KW-0012">Acyltransferase</keyword>
<evidence type="ECO:0000256" key="2">
    <source>
        <dbReference type="ARBA" id="ARBA00022679"/>
    </source>
</evidence>
<dbReference type="Gene3D" id="3.30.559.10">
    <property type="entry name" value="Chloramphenicol acetyltransferase-like domain"/>
    <property type="match status" value="1"/>
</dbReference>
<evidence type="ECO:0000256" key="1">
    <source>
        <dbReference type="ARBA" id="ARBA00009861"/>
    </source>
</evidence>
<evidence type="ECO:0000313" key="4">
    <source>
        <dbReference type="EMBL" id="BBG93920.1"/>
    </source>
</evidence>
<dbReference type="AlphaFoldDB" id="A0A4Y1QPY5"/>
<comment type="similarity">
    <text evidence="1">Belongs to the plant acyltransferase family.</text>
</comment>